<dbReference type="Gene3D" id="3.30.1540.10">
    <property type="entry name" value="formyl-coa transferase, domain 3"/>
    <property type="match status" value="1"/>
</dbReference>
<dbReference type="GO" id="GO:0016740">
    <property type="term" value="F:transferase activity"/>
    <property type="evidence" value="ECO:0007669"/>
    <property type="project" value="UniProtKB-KW"/>
</dbReference>
<evidence type="ECO:0000256" key="1">
    <source>
        <dbReference type="SAM" id="MobiDB-lite"/>
    </source>
</evidence>
<proteinExistence type="predicted"/>
<dbReference type="Gene3D" id="3.40.50.10540">
    <property type="entry name" value="Crotonobetainyl-coa:carnitine coa-transferase, domain 1"/>
    <property type="match status" value="1"/>
</dbReference>
<feature type="region of interest" description="Disordered" evidence="1">
    <location>
        <begin position="340"/>
        <end position="363"/>
    </location>
</feature>
<dbReference type="InterPro" id="IPR044855">
    <property type="entry name" value="CoA-Trfase_III_dom3_sf"/>
</dbReference>
<reference evidence="3" key="1">
    <citation type="journal article" date="2019" name="Int. J. Syst. Evol. Microbiol.">
        <title>The Global Catalogue of Microorganisms (GCM) 10K type strain sequencing project: providing services to taxonomists for standard genome sequencing and annotation.</title>
        <authorList>
            <consortium name="The Broad Institute Genomics Platform"/>
            <consortium name="The Broad Institute Genome Sequencing Center for Infectious Disease"/>
            <person name="Wu L."/>
            <person name="Ma J."/>
        </authorList>
    </citation>
    <scope>NUCLEOTIDE SEQUENCE [LARGE SCALE GENOMIC DNA]</scope>
    <source>
        <strain evidence="3">CGMCC 4.7242</strain>
    </source>
</reference>
<keyword evidence="3" id="KW-1185">Reference proteome</keyword>
<name>A0ABW4S4B1_9RHOB</name>
<dbReference type="PANTHER" id="PTHR48228">
    <property type="entry name" value="SUCCINYL-COA--D-CITRAMALATE COA-TRANSFERASE"/>
    <property type="match status" value="1"/>
</dbReference>
<dbReference type="PANTHER" id="PTHR48228:SF5">
    <property type="entry name" value="ALPHA-METHYLACYL-COA RACEMASE"/>
    <property type="match status" value="1"/>
</dbReference>
<dbReference type="Proteomes" id="UP001597353">
    <property type="component" value="Unassembled WGS sequence"/>
</dbReference>
<dbReference type="Pfam" id="PF02515">
    <property type="entry name" value="CoA_transf_3"/>
    <property type="match status" value="1"/>
</dbReference>
<comment type="caution">
    <text evidence="2">The sequence shown here is derived from an EMBL/GenBank/DDBJ whole genome shotgun (WGS) entry which is preliminary data.</text>
</comment>
<dbReference type="InterPro" id="IPR023606">
    <property type="entry name" value="CoA-Trfase_III_dom_1_sf"/>
</dbReference>
<keyword evidence="2" id="KW-0808">Transferase</keyword>
<dbReference type="InterPro" id="IPR003673">
    <property type="entry name" value="CoA-Trfase_fam_III"/>
</dbReference>
<dbReference type="RefSeq" id="WP_390260595.1">
    <property type="nucleotide sequence ID" value="NZ_JBHUGH010000005.1"/>
</dbReference>
<dbReference type="EMBL" id="JBHUGH010000005">
    <property type="protein sequence ID" value="MFD1912178.1"/>
    <property type="molecule type" value="Genomic_DNA"/>
</dbReference>
<protein>
    <submittedName>
        <fullName evidence="2">CoA transferase</fullName>
    </submittedName>
</protein>
<evidence type="ECO:0000313" key="2">
    <source>
        <dbReference type="EMBL" id="MFD1912178.1"/>
    </source>
</evidence>
<gene>
    <name evidence="2" type="ORF">ACFSGJ_08115</name>
</gene>
<organism evidence="2 3">
    <name type="scientific">Halodurantibacterium flavum</name>
    <dbReference type="NCBI Taxonomy" id="1382802"/>
    <lineage>
        <taxon>Bacteria</taxon>
        <taxon>Pseudomonadati</taxon>
        <taxon>Pseudomonadota</taxon>
        <taxon>Alphaproteobacteria</taxon>
        <taxon>Rhodobacterales</taxon>
        <taxon>Paracoccaceae</taxon>
        <taxon>Halodurantibacterium</taxon>
    </lineage>
</organism>
<dbReference type="SUPFAM" id="SSF89796">
    <property type="entry name" value="CoA-transferase family III (CaiB/BaiF)"/>
    <property type="match status" value="1"/>
</dbReference>
<dbReference type="InterPro" id="IPR050509">
    <property type="entry name" value="CoA-transferase_III"/>
</dbReference>
<accession>A0ABW4S4B1</accession>
<sequence>MSFLDGIRVLEIADGLTDFGGRILSELGADVTVVGPETAPAPARDIARHHGKTRLEGDDPEAVRRLAAGADIILDGQRHGDRFQLGADLPETCIHVKVASFSPDGPYAGLPATDLTLFAMSGLMHVTGEPDGPPLKFPGQQAYALTGIQAATVALMALYARRRTGKGQTADLSAFQSVTLANYREAVMYQWSGRVGRRQGNMLVRGKSGVRQIWPCKDGYVTWSMIDNPSMMRAVVDVMARQGAAGELADIDWDNILVADTPQETIDRWQSVFARFFADHPREQLGQWSLDHGWGLSVIMSPEDVRNSRHLAARGLFVDIRDEITGGVARLPGPLFRAASPGAPRRTLSRPVPASRAVRPVTK</sequence>
<evidence type="ECO:0000313" key="3">
    <source>
        <dbReference type="Proteomes" id="UP001597353"/>
    </source>
</evidence>